<keyword evidence="5" id="KW-0472">Membrane</keyword>
<dbReference type="AlphaFoldDB" id="A0A4R6TBM2"/>
<evidence type="ECO:0000313" key="7">
    <source>
        <dbReference type="Proteomes" id="UP000294535"/>
    </source>
</evidence>
<evidence type="ECO:0000256" key="4">
    <source>
        <dbReference type="ARBA" id="ARBA00022679"/>
    </source>
</evidence>
<dbReference type="Pfam" id="PF07429">
    <property type="entry name" value="Glyco_transf_56"/>
    <property type="match status" value="1"/>
</dbReference>
<dbReference type="InterPro" id="IPR009993">
    <property type="entry name" value="WecF"/>
</dbReference>
<dbReference type="RefSeq" id="WP_133554131.1">
    <property type="nucleotide sequence ID" value="NZ_SNYF01000005.1"/>
</dbReference>
<evidence type="ECO:0000256" key="1">
    <source>
        <dbReference type="ARBA" id="ARBA00022475"/>
    </source>
</evidence>
<evidence type="ECO:0000256" key="2">
    <source>
        <dbReference type="ARBA" id="ARBA00022519"/>
    </source>
</evidence>
<proteinExistence type="predicted"/>
<reference evidence="6 7" key="1">
    <citation type="submission" date="2019-03" db="EMBL/GenBank/DDBJ databases">
        <title>Genomic Encyclopedia of Type Strains, Phase III (KMG-III): the genomes of soil and plant-associated and newly described type strains.</title>
        <authorList>
            <person name="Whitman W."/>
        </authorList>
    </citation>
    <scope>NUCLEOTIDE SEQUENCE [LARGE SCALE GENOMIC DNA]</scope>
    <source>
        <strain evidence="6 7">CECT 8446</strain>
    </source>
</reference>
<dbReference type="EMBL" id="SNYF01000005">
    <property type="protein sequence ID" value="TDQ19643.1"/>
    <property type="molecule type" value="Genomic_DNA"/>
</dbReference>
<keyword evidence="1" id="KW-1003">Cell membrane</keyword>
<keyword evidence="7" id="KW-1185">Reference proteome</keyword>
<dbReference type="GO" id="GO:0008417">
    <property type="term" value="F:fucosyltransferase activity"/>
    <property type="evidence" value="ECO:0007669"/>
    <property type="project" value="InterPro"/>
</dbReference>
<keyword evidence="4 6" id="KW-0808">Transferase</keyword>
<evidence type="ECO:0000313" key="6">
    <source>
        <dbReference type="EMBL" id="TDQ19643.1"/>
    </source>
</evidence>
<dbReference type="Proteomes" id="UP000294535">
    <property type="component" value="Unassembled WGS sequence"/>
</dbReference>
<dbReference type="OrthoDB" id="1083028at2"/>
<organism evidence="6 7">
    <name type="scientific">Algoriphagus boseongensis</name>
    <dbReference type="NCBI Taxonomy" id="1442587"/>
    <lineage>
        <taxon>Bacteria</taxon>
        <taxon>Pseudomonadati</taxon>
        <taxon>Bacteroidota</taxon>
        <taxon>Cytophagia</taxon>
        <taxon>Cytophagales</taxon>
        <taxon>Cyclobacteriaceae</taxon>
        <taxon>Algoriphagus</taxon>
    </lineage>
</organism>
<name>A0A4R6TBM2_9BACT</name>
<evidence type="ECO:0000256" key="3">
    <source>
        <dbReference type="ARBA" id="ARBA00022676"/>
    </source>
</evidence>
<evidence type="ECO:0000256" key="5">
    <source>
        <dbReference type="ARBA" id="ARBA00023136"/>
    </source>
</evidence>
<gene>
    <name evidence="6" type="ORF">DFQ04_1467</name>
</gene>
<sequence>MIPVAENLVFFPDSPFADWIIDRCEKLFPGLNDYYTFGENPKKIHSEKVKTIGLSEPSLKEFANQLRKYKRVIIHYHHELTAYLIELANIPSDRIIWMLWSGDLYNSPFYSRQVYLPLTYSLESVFKFPELTLFSRAKEGMKYILKKPGYYLYKKSFRRLKYVGSFFPGDVSNASQSFRKSYSHVFHGILSVNEQLDHLDLEGIPQLGDGILLGHAGVPELNHLDIIDQFGQHFQNSEIICPLAYGNPDYIQNVKDFGQKTFGESFKPMEDYLPRNEYYQVLKQSSFAVFGSLIHQGFGNIMTLLQLGLKVFLFEQNPIYQQLKSMGMILFSLDEVSKEDFQIKLSPDQIYHNRKILAEVLSDEAVDGYYRSVYQLEAGA</sequence>
<comment type="caution">
    <text evidence="6">The sequence shown here is derived from an EMBL/GenBank/DDBJ whole genome shotgun (WGS) entry which is preliminary data.</text>
</comment>
<protein>
    <submittedName>
        <fullName evidence="6">4-alpha-L-fucosyltransferase (Glycosyl transferase family 56)</fullName>
    </submittedName>
</protein>
<dbReference type="GO" id="GO:0009246">
    <property type="term" value="P:enterobacterial common antigen biosynthetic process"/>
    <property type="evidence" value="ECO:0007669"/>
    <property type="project" value="InterPro"/>
</dbReference>
<keyword evidence="3 6" id="KW-0328">Glycosyltransferase</keyword>
<keyword evidence="2" id="KW-0997">Cell inner membrane</keyword>
<accession>A0A4R6TBM2</accession>